<evidence type="ECO:0000313" key="3">
    <source>
        <dbReference type="Proteomes" id="UP000183253"/>
    </source>
</evidence>
<name>A0A1H4FEM9_9BACT</name>
<keyword evidence="1" id="KW-0472">Membrane</keyword>
<evidence type="ECO:0008006" key="4">
    <source>
        <dbReference type="Google" id="ProtNLM"/>
    </source>
</evidence>
<feature type="transmembrane region" description="Helical" evidence="1">
    <location>
        <begin position="114"/>
        <end position="133"/>
    </location>
</feature>
<keyword evidence="1" id="KW-0812">Transmembrane</keyword>
<gene>
    <name evidence="2" type="ORF">SAMN05444145_11031</name>
</gene>
<dbReference type="AlphaFoldDB" id="A0A1H4FEM9"/>
<evidence type="ECO:0000313" key="2">
    <source>
        <dbReference type="EMBL" id="SEA95813.1"/>
    </source>
</evidence>
<dbReference type="EMBL" id="FNRI01000010">
    <property type="protein sequence ID" value="SEA95813.1"/>
    <property type="molecule type" value="Genomic_DNA"/>
</dbReference>
<dbReference type="STRING" id="1033731.SAMN05444145_11031"/>
<organism evidence="2 3">
    <name type="scientific">Alistipes timonensis JC136</name>
    <dbReference type="NCBI Taxonomy" id="1033731"/>
    <lineage>
        <taxon>Bacteria</taxon>
        <taxon>Pseudomonadati</taxon>
        <taxon>Bacteroidota</taxon>
        <taxon>Bacteroidia</taxon>
        <taxon>Bacteroidales</taxon>
        <taxon>Rikenellaceae</taxon>
        <taxon>Alistipes</taxon>
    </lineage>
</organism>
<dbReference type="Proteomes" id="UP000183253">
    <property type="component" value="Unassembled WGS sequence"/>
</dbReference>
<dbReference type="OrthoDB" id="1007568at2"/>
<feature type="transmembrane region" description="Helical" evidence="1">
    <location>
        <begin position="7"/>
        <end position="24"/>
    </location>
</feature>
<sequence>MNEKRFVFLVDSVLVLLFALTVYTGLELHVAGHGADHEAWHDWAVFHTLVGLQFTVFGAIHVRDHWGWYKGLWAKGPKGRSRIVLALSAVCVPLLVTAVLLLCCVEGPGTPVGLCHYVAGLVAGILGTLHMLTRARRLYGGLMAHVRTRNR</sequence>
<proteinExistence type="predicted"/>
<feature type="transmembrane region" description="Helical" evidence="1">
    <location>
        <begin position="44"/>
        <end position="62"/>
    </location>
</feature>
<protein>
    <recommendedName>
        <fullName evidence="4">DUF4405 domain-containing protein</fullName>
    </recommendedName>
</protein>
<keyword evidence="3" id="KW-1185">Reference proteome</keyword>
<feature type="transmembrane region" description="Helical" evidence="1">
    <location>
        <begin position="83"/>
        <end position="102"/>
    </location>
</feature>
<reference evidence="2 3" key="1">
    <citation type="submission" date="2016-10" db="EMBL/GenBank/DDBJ databases">
        <authorList>
            <person name="de Groot N.N."/>
        </authorList>
    </citation>
    <scope>NUCLEOTIDE SEQUENCE [LARGE SCALE GENOMIC DNA]</scope>
    <source>
        <strain evidence="2 3">DSM 25383</strain>
    </source>
</reference>
<keyword evidence="1" id="KW-1133">Transmembrane helix</keyword>
<evidence type="ECO:0000256" key="1">
    <source>
        <dbReference type="SAM" id="Phobius"/>
    </source>
</evidence>
<dbReference type="RefSeq" id="WP_010266012.1">
    <property type="nucleotide sequence ID" value="NZ_CAEG01000017.1"/>
</dbReference>
<accession>A0A1H4FEM9</accession>